<evidence type="ECO:0000313" key="2">
    <source>
        <dbReference type="EMBL" id="VAX12318.1"/>
    </source>
</evidence>
<sequence length="199" mass="21792">MLDSVGLGPCYACIPPAWQAFIVARVLCVQALLILFWRISRLQKGPEDVPASTALFMLLLMLMLFLDLVSTRLGLPDVRLFEILLIVIVANASILTLTALLLQLFGYVQRILQTLSALLGTSILITVLAMPVLLNLRAHMEDPGGWGILLLALEVWHLAITAHILRRALSISILLALLLATGYKLLGYQIVGLFVTPVS</sequence>
<feature type="transmembrane region" description="Helical" evidence="1">
    <location>
        <begin position="49"/>
        <end position="68"/>
    </location>
</feature>
<protein>
    <recommendedName>
        <fullName evidence="3">Yip1 domain-containing protein</fullName>
    </recommendedName>
</protein>
<organism evidence="2">
    <name type="scientific">hydrothermal vent metagenome</name>
    <dbReference type="NCBI Taxonomy" id="652676"/>
    <lineage>
        <taxon>unclassified sequences</taxon>
        <taxon>metagenomes</taxon>
        <taxon>ecological metagenomes</taxon>
    </lineage>
</organism>
<keyword evidence="1" id="KW-0812">Transmembrane</keyword>
<reference evidence="2" key="1">
    <citation type="submission" date="2018-06" db="EMBL/GenBank/DDBJ databases">
        <authorList>
            <person name="Zhirakovskaya E."/>
        </authorList>
    </citation>
    <scope>NUCLEOTIDE SEQUENCE</scope>
</reference>
<feature type="transmembrane region" description="Helical" evidence="1">
    <location>
        <begin position="172"/>
        <end position="195"/>
    </location>
</feature>
<gene>
    <name evidence="2" type="ORF">MNBD_GAMMA24-1259</name>
</gene>
<feature type="transmembrane region" description="Helical" evidence="1">
    <location>
        <begin position="80"/>
        <end position="102"/>
    </location>
</feature>
<feature type="transmembrane region" description="Helical" evidence="1">
    <location>
        <begin position="114"/>
        <end position="134"/>
    </location>
</feature>
<feature type="transmembrane region" description="Helical" evidence="1">
    <location>
        <begin position="146"/>
        <end position="165"/>
    </location>
</feature>
<accession>A0A3B1BLJ3</accession>
<keyword evidence="1" id="KW-0472">Membrane</keyword>
<proteinExistence type="predicted"/>
<feature type="transmembrane region" description="Helical" evidence="1">
    <location>
        <begin position="17"/>
        <end position="37"/>
    </location>
</feature>
<evidence type="ECO:0008006" key="3">
    <source>
        <dbReference type="Google" id="ProtNLM"/>
    </source>
</evidence>
<dbReference type="AlphaFoldDB" id="A0A3B1BLJ3"/>
<evidence type="ECO:0000256" key="1">
    <source>
        <dbReference type="SAM" id="Phobius"/>
    </source>
</evidence>
<keyword evidence="1" id="KW-1133">Transmembrane helix</keyword>
<dbReference type="EMBL" id="UOFZ01000030">
    <property type="protein sequence ID" value="VAX12318.1"/>
    <property type="molecule type" value="Genomic_DNA"/>
</dbReference>
<name>A0A3B1BLJ3_9ZZZZ</name>